<protein>
    <recommendedName>
        <fullName evidence="7">Autophagy-related protein</fullName>
    </recommendedName>
</protein>
<dbReference type="GO" id="GO:0006914">
    <property type="term" value="P:autophagy"/>
    <property type="evidence" value="ECO:0007669"/>
    <property type="project" value="UniProtKB-KW"/>
</dbReference>
<dbReference type="GO" id="GO:0012505">
    <property type="term" value="C:endomembrane system"/>
    <property type="evidence" value="ECO:0007669"/>
    <property type="project" value="UniProtKB-SubCell"/>
</dbReference>
<comment type="function">
    <text evidence="7">Vacuolar effluxer which mediate the efflux of amino acids resulting from autophagic degradation. The release of autophagic amino acids allows the maintenance of protein synthesis and viability during nitrogen starvation.</text>
</comment>
<evidence type="ECO:0000313" key="9">
    <source>
        <dbReference type="Proteomes" id="UP000320333"/>
    </source>
</evidence>
<keyword evidence="9" id="KW-1185">Reference proteome</keyword>
<dbReference type="STRING" id="246404.A0A507ECP1"/>
<dbReference type="Pfam" id="PF11700">
    <property type="entry name" value="ATG22"/>
    <property type="match status" value="1"/>
</dbReference>
<dbReference type="SUPFAM" id="SSF103473">
    <property type="entry name" value="MFS general substrate transporter"/>
    <property type="match status" value="1"/>
</dbReference>
<comment type="similarity">
    <text evidence="2 7">Belongs to the ATG22 family.</text>
</comment>
<keyword evidence="7" id="KW-0926">Vacuole</keyword>
<dbReference type="Proteomes" id="UP000320333">
    <property type="component" value="Unassembled WGS sequence"/>
</dbReference>
<dbReference type="InterPro" id="IPR024671">
    <property type="entry name" value="Atg22-like"/>
</dbReference>
<proteinExistence type="inferred from homology"/>
<evidence type="ECO:0000256" key="3">
    <source>
        <dbReference type="ARBA" id="ARBA00022448"/>
    </source>
</evidence>
<keyword evidence="7" id="KW-0029">Amino-acid transport</keyword>
<evidence type="ECO:0000313" key="8">
    <source>
        <dbReference type="EMBL" id="TPX61554.1"/>
    </source>
</evidence>
<feature type="transmembrane region" description="Helical" evidence="7">
    <location>
        <begin position="358"/>
        <end position="375"/>
    </location>
</feature>
<dbReference type="InterPro" id="IPR036259">
    <property type="entry name" value="MFS_trans_sf"/>
</dbReference>
<dbReference type="GO" id="GO:0006865">
    <property type="term" value="P:amino acid transport"/>
    <property type="evidence" value="ECO:0007669"/>
    <property type="project" value="UniProtKB-KW"/>
</dbReference>
<reference evidence="8 9" key="1">
    <citation type="journal article" date="2019" name="Sci. Rep.">
        <title>Comparative genomics of chytrid fungi reveal insights into the obligate biotrophic and pathogenic lifestyle of Synchytrium endobioticum.</title>
        <authorList>
            <person name="van de Vossenberg B.T.L.H."/>
            <person name="Warris S."/>
            <person name="Nguyen H.D.T."/>
            <person name="van Gent-Pelzer M.P.E."/>
            <person name="Joly D.L."/>
            <person name="van de Geest H.C."/>
            <person name="Bonants P.J.M."/>
            <person name="Smith D.S."/>
            <person name="Levesque C.A."/>
            <person name="van der Lee T.A.J."/>
        </authorList>
    </citation>
    <scope>NUCLEOTIDE SEQUENCE [LARGE SCALE GENOMIC DNA]</scope>
    <source>
        <strain evidence="8 9">CBS 675.73</strain>
    </source>
</reference>
<dbReference type="PANTHER" id="PTHR23519:SF1">
    <property type="entry name" value="AUTOPHAGY-RELATED PROTEIN 22"/>
    <property type="match status" value="1"/>
</dbReference>
<feature type="transmembrane region" description="Helical" evidence="7">
    <location>
        <begin position="166"/>
        <end position="191"/>
    </location>
</feature>
<evidence type="ECO:0000256" key="4">
    <source>
        <dbReference type="ARBA" id="ARBA00022692"/>
    </source>
</evidence>
<feature type="transmembrane region" description="Helical" evidence="7">
    <location>
        <begin position="142"/>
        <end position="160"/>
    </location>
</feature>
<dbReference type="OrthoDB" id="192733at2759"/>
<evidence type="ECO:0000256" key="6">
    <source>
        <dbReference type="ARBA" id="ARBA00023136"/>
    </source>
</evidence>
<keyword evidence="6 7" id="KW-0472">Membrane</keyword>
<name>A0A507ECP1_9FUNG</name>
<evidence type="ECO:0000256" key="5">
    <source>
        <dbReference type="ARBA" id="ARBA00022989"/>
    </source>
</evidence>
<gene>
    <name evidence="8" type="ORF">CcCBS67573_g08922</name>
</gene>
<feature type="transmembrane region" description="Helical" evidence="7">
    <location>
        <begin position="231"/>
        <end position="252"/>
    </location>
</feature>
<dbReference type="Gene3D" id="1.20.1250.20">
    <property type="entry name" value="MFS general substrate transporter like domains"/>
    <property type="match status" value="1"/>
</dbReference>
<dbReference type="AlphaFoldDB" id="A0A507ECP1"/>
<evidence type="ECO:0000256" key="7">
    <source>
        <dbReference type="RuleBase" id="RU363073"/>
    </source>
</evidence>
<feature type="transmembrane region" description="Helical" evidence="7">
    <location>
        <begin position="46"/>
        <end position="69"/>
    </location>
</feature>
<dbReference type="PANTHER" id="PTHR23519">
    <property type="entry name" value="AUTOPHAGY-RELATED PROTEIN 22"/>
    <property type="match status" value="1"/>
</dbReference>
<sequence length="528" mass="57976">MSDNGTRPSGDTLYDGDLFKHDAVNQLMGLEDIDGSPVAPAEMRSWLFFGSTCSPITGVAFGFFIPLIIQALSAGSGFESTDHSKPCNTTAANFSCVVQMGSLYIDTTSVYFYSVTIAAILQMFLFVALGSLADHGATRKKLMLNFSIAGAVACILFPAITRNDQYWLGLILLIIVSVSVGMSWVFVYAYLPLLSRMSPAFLIHAHDKSLTPDQLTDELEVVTNHISGRGFAWGSVADVFLLLVISVLAMFFTPPASLPSTYALQVGIAVCGIFWLQGIFVAHRWLRERPGPPLPEGANLFTFSLKKVGTAISKFRELRNLFLFLLGWAMYSDAFGTLSTVAILLAQSVLGFTTIDTLILAFEVFICAFVGIFFFKTLQTYSKLSSKRILQIQSLMYIVIPLWGLIGLIPGSPIGFKAKIEVFVLSGVHGLLIGATQSTCRTLFSQLLPPGCESEFFSLYEITDRGASFIGPLIVAAIDDHTSNKLNAFYFLMVTFSLAFILFSFVDIEKGIQEGRAYGRKDRRLDRR</sequence>
<feature type="transmembrane region" description="Helical" evidence="7">
    <location>
        <begin position="110"/>
        <end position="130"/>
    </location>
</feature>
<dbReference type="InterPro" id="IPR050495">
    <property type="entry name" value="ATG22/LtaA_families"/>
</dbReference>
<keyword evidence="4 7" id="KW-0812">Transmembrane</keyword>
<keyword evidence="5 7" id="KW-1133">Transmembrane helix</keyword>
<evidence type="ECO:0000256" key="1">
    <source>
        <dbReference type="ARBA" id="ARBA00004127"/>
    </source>
</evidence>
<feature type="transmembrane region" description="Helical" evidence="7">
    <location>
        <begin position="264"/>
        <end position="282"/>
    </location>
</feature>
<dbReference type="GO" id="GO:0005774">
    <property type="term" value="C:vacuolar membrane"/>
    <property type="evidence" value="ECO:0007669"/>
    <property type="project" value="UniProtKB-SubCell"/>
</dbReference>
<evidence type="ECO:0000256" key="2">
    <source>
        <dbReference type="ARBA" id="ARBA00006978"/>
    </source>
</evidence>
<comment type="caution">
    <text evidence="8">The sequence shown here is derived from an EMBL/GenBank/DDBJ whole genome shotgun (WGS) entry which is preliminary data.</text>
</comment>
<keyword evidence="3 7" id="KW-0813">Transport</keyword>
<feature type="transmembrane region" description="Helical" evidence="7">
    <location>
        <begin position="321"/>
        <end position="346"/>
    </location>
</feature>
<accession>A0A507ECP1</accession>
<keyword evidence="7" id="KW-0072">Autophagy</keyword>
<dbReference type="EMBL" id="QEAP01000664">
    <property type="protein sequence ID" value="TPX61554.1"/>
    <property type="molecule type" value="Genomic_DNA"/>
</dbReference>
<feature type="transmembrane region" description="Helical" evidence="7">
    <location>
        <begin position="395"/>
        <end position="416"/>
    </location>
</feature>
<feature type="transmembrane region" description="Helical" evidence="7">
    <location>
        <begin position="488"/>
        <end position="506"/>
    </location>
</feature>
<organism evidence="8 9">
    <name type="scientific">Chytriomyces confervae</name>
    <dbReference type="NCBI Taxonomy" id="246404"/>
    <lineage>
        <taxon>Eukaryota</taxon>
        <taxon>Fungi</taxon>
        <taxon>Fungi incertae sedis</taxon>
        <taxon>Chytridiomycota</taxon>
        <taxon>Chytridiomycota incertae sedis</taxon>
        <taxon>Chytridiomycetes</taxon>
        <taxon>Chytridiales</taxon>
        <taxon>Chytriomycetaceae</taxon>
        <taxon>Chytriomyces</taxon>
    </lineage>
</organism>
<comment type="subcellular location">
    <subcellularLocation>
        <location evidence="1">Endomembrane system</location>
        <topology evidence="1">Multi-pass membrane protein</topology>
    </subcellularLocation>
    <subcellularLocation>
        <location evidence="7">Vacuole membrane</location>
        <topology evidence="7">Multi-pass membrane protein</topology>
    </subcellularLocation>
</comment>